<evidence type="ECO:0008006" key="11">
    <source>
        <dbReference type="Google" id="ProtNLM"/>
    </source>
</evidence>
<dbReference type="EMBL" id="CABFNP030001195">
    <property type="protein sequence ID" value="CAI6091730.1"/>
    <property type="molecule type" value="Genomic_DNA"/>
</dbReference>
<keyword evidence="4" id="KW-0720">Serine protease</keyword>
<dbReference type="Gene3D" id="3.40.50.200">
    <property type="entry name" value="Peptidase S8/S53 domain"/>
    <property type="match status" value="1"/>
</dbReference>
<evidence type="ECO:0000313" key="9">
    <source>
        <dbReference type="EMBL" id="CAI6091730.1"/>
    </source>
</evidence>
<evidence type="ECO:0000259" key="8">
    <source>
        <dbReference type="Pfam" id="PF05922"/>
    </source>
</evidence>
<keyword evidence="4" id="KW-0378">Hydrolase</keyword>
<dbReference type="Pfam" id="PF05922">
    <property type="entry name" value="Inhibitor_I9"/>
    <property type="match status" value="1"/>
</dbReference>
<feature type="chain" id="PRO_5041460169" description="Peptidase S8/S53 domain-containing protein" evidence="6">
    <location>
        <begin position="16"/>
        <end position="361"/>
    </location>
</feature>
<dbReference type="PANTHER" id="PTHR43806">
    <property type="entry name" value="PEPTIDASE S8"/>
    <property type="match status" value="1"/>
</dbReference>
<name>A0AA35M7V1_9HYPO</name>
<keyword evidence="3 6" id="KW-0732">Signal</keyword>
<evidence type="ECO:0000256" key="3">
    <source>
        <dbReference type="ARBA" id="ARBA00022729"/>
    </source>
</evidence>
<comment type="similarity">
    <text evidence="1 5">Belongs to the peptidase S8 family.</text>
</comment>
<evidence type="ECO:0000256" key="2">
    <source>
        <dbReference type="ARBA" id="ARBA00022670"/>
    </source>
</evidence>
<dbReference type="GO" id="GO:0006508">
    <property type="term" value="P:proteolysis"/>
    <property type="evidence" value="ECO:0007669"/>
    <property type="project" value="UniProtKB-KW"/>
</dbReference>
<evidence type="ECO:0000313" key="10">
    <source>
        <dbReference type="Proteomes" id="UP001160390"/>
    </source>
</evidence>
<comment type="caution">
    <text evidence="9">The sequence shown here is derived from an EMBL/GenBank/DDBJ whole genome shotgun (WGS) entry which is preliminary data.</text>
</comment>
<dbReference type="AlphaFoldDB" id="A0AA35M7V1"/>
<protein>
    <recommendedName>
        <fullName evidence="11">Peptidase S8/S53 domain-containing protein</fullName>
    </recommendedName>
</protein>
<evidence type="ECO:0000259" key="7">
    <source>
        <dbReference type="Pfam" id="PF00082"/>
    </source>
</evidence>
<dbReference type="Gene3D" id="3.30.70.80">
    <property type="entry name" value="Peptidase S8 propeptide/proteinase inhibitor I9"/>
    <property type="match status" value="1"/>
</dbReference>
<dbReference type="Proteomes" id="UP001160390">
    <property type="component" value="Unassembled WGS sequence"/>
</dbReference>
<evidence type="ECO:0000256" key="4">
    <source>
        <dbReference type="ARBA" id="ARBA00022825"/>
    </source>
</evidence>
<dbReference type="PROSITE" id="PS51892">
    <property type="entry name" value="SUBTILASE"/>
    <property type="match status" value="1"/>
</dbReference>
<dbReference type="InterPro" id="IPR050131">
    <property type="entry name" value="Peptidase_S8_subtilisin-like"/>
</dbReference>
<keyword evidence="10" id="KW-1185">Reference proteome</keyword>
<proteinExistence type="inferred from homology"/>
<dbReference type="GO" id="GO:0004252">
    <property type="term" value="F:serine-type endopeptidase activity"/>
    <property type="evidence" value="ECO:0007669"/>
    <property type="project" value="InterPro"/>
</dbReference>
<dbReference type="InterPro" id="IPR037045">
    <property type="entry name" value="S8pro/Inhibitor_I9_sf"/>
</dbReference>
<keyword evidence="2" id="KW-0645">Protease</keyword>
<evidence type="ECO:0000256" key="6">
    <source>
        <dbReference type="SAM" id="SignalP"/>
    </source>
</evidence>
<dbReference type="PANTHER" id="PTHR43806:SF58">
    <property type="entry name" value="ALKALINE PROTEASE 1-RELATED"/>
    <property type="match status" value="1"/>
</dbReference>
<sequence length="361" mass="38611">MRIYSLLFFTRLVLATVEIKRSTPAGLLVEHKYIVILKSSADSLEISTKYEATSVYNTTLNGFAAFLNDNELEALQWESDVQYMQQVQAANITSVISQENAGWGFSRILNSTVKSTSYSTTNQLVKRTCLYILDTRAIFVKELSEDGVSDDTVGHGISVAACAASKTYGTPKKLFAVKVVGGNGEIGDSPTVIAGMDVIGQDYISRQEECPAGILVNMSSMNDAARALVEAGLFVGVAVGNFNEDASNRSPGAEPFVCTVGASDRSNNRADLSNFGELMDIYALGKYVDTIDRFGAPISSSETSLASPYVVGLAANLMALEGNLGPIVMCQRLQELGVEAILGNMPNGTIDILANNMATTN</sequence>
<feature type="domain" description="Inhibitor I9" evidence="8">
    <location>
        <begin position="36"/>
        <end position="83"/>
    </location>
</feature>
<organism evidence="9 10">
    <name type="scientific">Clonostachys chloroleuca</name>
    <dbReference type="NCBI Taxonomy" id="1926264"/>
    <lineage>
        <taxon>Eukaryota</taxon>
        <taxon>Fungi</taxon>
        <taxon>Dikarya</taxon>
        <taxon>Ascomycota</taxon>
        <taxon>Pezizomycotina</taxon>
        <taxon>Sordariomycetes</taxon>
        <taxon>Hypocreomycetidae</taxon>
        <taxon>Hypocreales</taxon>
        <taxon>Bionectriaceae</taxon>
        <taxon>Clonostachys</taxon>
    </lineage>
</organism>
<feature type="signal peptide" evidence="6">
    <location>
        <begin position="1"/>
        <end position="15"/>
    </location>
</feature>
<feature type="domain" description="Peptidase S8/S53" evidence="7">
    <location>
        <begin position="151"/>
        <end position="326"/>
    </location>
</feature>
<dbReference type="SUPFAM" id="SSF54897">
    <property type="entry name" value="Protease propeptides/inhibitors"/>
    <property type="match status" value="1"/>
</dbReference>
<dbReference type="InterPro" id="IPR036852">
    <property type="entry name" value="Peptidase_S8/S53_dom_sf"/>
</dbReference>
<comment type="caution">
    <text evidence="5">Lacks conserved residue(s) required for the propagation of feature annotation.</text>
</comment>
<accession>A0AA35M7V1</accession>
<evidence type="ECO:0000256" key="5">
    <source>
        <dbReference type="PROSITE-ProRule" id="PRU01240"/>
    </source>
</evidence>
<dbReference type="SUPFAM" id="SSF52743">
    <property type="entry name" value="Subtilisin-like"/>
    <property type="match status" value="1"/>
</dbReference>
<dbReference type="GO" id="GO:0005576">
    <property type="term" value="C:extracellular region"/>
    <property type="evidence" value="ECO:0007669"/>
    <property type="project" value="UniProtKB-ARBA"/>
</dbReference>
<reference evidence="9" key="1">
    <citation type="submission" date="2023-01" db="EMBL/GenBank/DDBJ databases">
        <authorList>
            <person name="Piombo E."/>
        </authorList>
    </citation>
    <scope>NUCLEOTIDE SEQUENCE</scope>
</reference>
<dbReference type="Pfam" id="PF00082">
    <property type="entry name" value="Peptidase_S8"/>
    <property type="match status" value="1"/>
</dbReference>
<dbReference type="InterPro" id="IPR010259">
    <property type="entry name" value="S8pro/Inhibitor_I9"/>
</dbReference>
<dbReference type="InterPro" id="IPR000209">
    <property type="entry name" value="Peptidase_S8/S53_dom"/>
</dbReference>
<gene>
    <name evidence="9" type="ORF">CCHLO57077_00005927</name>
</gene>
<evidence type="ECO:0000256" key="1">
    <source>
        <dbReference type="ARBA" id="ARBA00011073"/>
    </source>
</evidence>